<keyword evidence="14" id="KW-1185">Reference proteome</keyword>
<evidence type="ECO:0008006" key="15">
    <source>
        <dbReference type="Google" id="ProtNLM"/>
    </source>
</evidence>
<dbReference type="OrthoDB" id="5126881at2759"/>
<evidence type="ECO:0000259" key="11">
    <source>
        <dbReference type="Pfam" id="PF00763"/>
    </source>
</evidence>
<evidence type="ECO:0000313" key="14">
    <source>
        <dbReference type="Proteomes" id="UP000242287"/>
    </source>
</evidence>
<dbReference type="HAMAP" id="MF_01576">
    <property type="entry name" value="THF_DHG_CYH"/>
    <property type="match status" value="1"/>
</dbReference>
<evidence type="ECO:0000256" key="8">
    <source>
        <dbReference type="ARBA" id="ARBA00022857"/>
    </source>
</evidence>
<dbReference type="InterPro" id="IPR020630">
    <property type="entry name" value="THF_DH/CycHdrlase_cat_dom"/>
</dbReference>
<keyword evidence="3" id="KW-0554">One-carbon metabolism</keyword>
<dbReference type="SUPFAM" id="SSF53223">
    <property type="entry name" value="Aminoacid dehydrogenase-like, N-terminal domain"/>
    <property type="match status" value="1"/>
</dbReference>
<dbReference type="GO" id="GO:0035999">
    <property type="term" value="P:tetrahydrofolate interconversion"/>
    <property type="evidence" value="ECO:0007669"/>
    <property type="project" value="TreeGrafter"/>
</dbReference>
<evidence type="ECO:0000256" key="9">
    <source>
        <dbReference type="ARBA" id="ARBA00023002"/>
    </source>
</evidence>
<proteinExistence type="inferred from homology"/>
<sequence length="948" mass="102506">MASPSTANVINGAEISKSILAGVATRIKSIQESCPAFQPRLAVVQVGELPNAKLYVRLKVDAGKECGIKIKHVHLPADARPDDIIQTIKRLNEDDQVSGILLQYPLGDRISLEDVRPITEAVSPEKDIDGFHSYNLGHYSARASSPLFSPCTSSAVLHILESANVSIAGSNAVVLGRSNITGGPVASMLRNQDATVTQCHSKTKDIAEIVKRADIIVSAIGQPEFVKGSWVKQGAVVIDMGINHTPDPTRKSGHRLVGDVEFERASAVASHITPVPRGVGPVTVSMMMVNTLRSAERMWNKSRERKLEPLSLNILDNKPSDIEIATTHAPKPIVKLAKEIGLSSEETETYGKYRAKVEPSVLERLAHRQDGKYVIVSSITPTLLGEGKTTTTIGLAQALGAELRRPAFACICQPGRSPTFGSKGGSTGGGYSQVIPSHELNPLLTGEIHAVTDANNLLVSTLNSRILDEATQSDEVLFDRLIPMVNGRRTFTLQMLKRLEQLGINRTDPNDLTAEEINRLVRLYIDANTIVPNRMIDANDYFLRKRIIGQNAIEETGYDIAIARECMAVLSSATDSEDMRERLSSMVVATSKRGEPIKVDDLGATDPLIALLKDAIKPNLMQTLQGTPVFVSGPFADIAHDSSSVLADRIALKLAGTEKGETTTDLVGYVLTEAGFGANMGMNKFCNIKCRVSGLKPDAMVIVATSRALKMHGGGPDILPGVPLPETYTKEELVILKEGCKNLVKHIHNARKFGIKIIVAINQFITDTPAELTLIREEALAGGADAAVVSNHWARGGEGGRVLAEAVVTACEGPSTFKYLYDLSLPIEEKMFTLCKEIYGAHGIALSKVATKQIETYARQGYTSLPVCITKSQHNVLHDMKVKGVFNVPIQAVCLSAGAGFLYPLLGDMLRMVALVDDPCYIYPSVYHTAPNVLDSHTHHIASYSSHT</sequence>
<dbReference type="FunFam" id="3.40.50.300:FF:001859">
    <property type="entry name" value="Formate--tetrahydrofolate ligase"/>
    <property type="match status" value="1"/>
</dbReference>
<evidence type="ECO:0000256" key="5">
    <source>
        <dbReference type="ARBA" id="ARBA00022741"/>
    </source>
</evidence>
<dbReference type="FunFam" id="3.40.50.10860:FF:000005">
    <property type="entry name" value="C-1-tetrahydrofolate synthase, cytoplasmic, putative"/>
    <property type="match status" value="1"/>
</dbReference>
<dbReference type="Gene3D" id="3.40.50.720">
    <property type="entry name" value="NAD(P)-binding Rossmann-like Domain"/>
    <property type="match status" value="1"/>
</dbReference>
<organism evidence="13 14">
    <name type="scientific">Amanita thiersii Skay4041</name>
    <dbReference type="NCBI Taxonomy" id="703135"/>
    <lineage>
        <taxon>Eukaryota</taxon>
        <taxon>Fungi</taxon>
        <taxon>Dikarya</taxon>
        <taxon>Basidiomycota</taxon>
        <taxon>Agaricomycotina</taxon>
        <taxon>Agaricomycetes</taxon>
        <taxon>Agaricomycetidae</taxon>
        <taxon>Agaricales</taxon>
        <taxon>Pluteineae</taxon>
        <taxon>Amanitaceae</taxon>
        <taxon>Amanita</taxon>
    </lineage>
</organism>
<dbReference type="Gene3D" id="1.10.8.770">
    <property type="match status" value="1"/>
</dbReference>
<dbReference type="SUPFAM" id="SSF52540">
    <property type="entry name" value="P-loop containing nucleoside triphosphate hydrolases"/>
    <property type="match status" value="1"/>
</dbReference>
<dbReference type="STRING" id="703135.A0A2A9P031"/>
<dbReference type="GO" id="GO:0004477">
    <property type="term" value="F:methenyltetrahydrofolate cyclohydrolase activity"/>
    <property type="evidence" value="ECO:0007669"/>
    <property type="project" value="TreeGrafter"/>
</dbReference>
<evidence type="ECO:0000256" key="7">
    <source>
        <dbReference type="ARBA" id="ARBA00022840"/>
    </source>
</evidence>
<dbReference type="InterPro" id="IPR046346">
    <property type="entry name" value="Aminoacid_DH-like_N_sf"/>
</dbReference>
<evidence type="ECO:0000256" key="4">
    <source>
        <dbReference type="ARBA" id="ARBA00022598"/>
    </source>
</evidence>
<evidence type="ECO:0000259" key="12">
    <source>
        <dbReference type="Pfam" id="PF02882"/>
    </source>
</evidence>
<keyword evidence="5" id="KW-0547">Nucleotide-binding</keyword>
<dbReference type="FunFam" id="3.40.50.720:FF:000006">
    <property type="entry name" value="Bifunctional protein FolD"/>
    <property type="match status" value="1"/>
</dbReference>
<dbReference type="Gene3D" id="3.40.50.300">
    <property type="entry name" value="P-loop containing nucleotide triphosphate hydrolases"/>
    <property type="match status" value="2"/>
</dbReference>
<evidence type="ECO:0000256" key="2">
    <source>
        <dbReference type="ARBA" id="ARBA00011738"/>
    </source>
</evidence>
<dbReference type="InterPro" id="IPR000559">
    <property type="entry name" value="Formate_THF_ligase"/>
</dbReference>
<dbReference type="InterPro" id="IPR000672">
    <property type="entry name" value="THF_DH/CycHdrlase"/>
</dbReference>
<dbReference type="GO" id="GO:0005829">
    <property type="term" value="C:cytosol"/>
    <property type="evidence" value="ECO:0007669"/>
    <property type="project" value="TreeGrafter"/>
</dbReference>
<evidence type="ECO:0000256" key="1">
    <source>
        <dbReference type="ARBA" id="ARBA00004777"/>
    </source>
</evidence>
<accession>A0A2A9P031</accession>
<dbReference type="AlphaFoldDB" id="A0A2A9P031"/>
<keyword evidence="10" id="KW-0511">Multifunctional enzyme</keyword>
<evidence type="ECO:0000256" key="3">
    <source>
        <dbReference type="ARBA" id="ARBA00022563"/>
    </source>
</evidence>
<protein>
    <recommendedName>
        <fullName evidence="15">Methenyltetrahydrofolate cyclohydrolase</fullName>
    </recommendedName>
</protein>
<dbReference type="Proteomes" id="UP000242287">
    <property type="component" value="Unassembled WGS sequence"/>
</dbReference>
<evidence type="ECO:0000256" key="6">
    <source>
        <dbReference type="ARBA" id="ARBA00022801"/>
    </source>
</evidence>
<feature type="domain" description="Tetrahydrofolate dehydrogenase/cyclohydrolase NAD(P)-binding" evidence="12">
    <location>
        <begin position="150"/>
        <end position="297"/>
    </location>
</feature>
<dbReference type="GO" id="GO:0005524">
    <property type="term" value="F:ATP binding"/>
    <property type="evidence" value="ECO:0007669"/>
    <property type="project" value="UniProtKB-KW"/>
</dbReference>
<dbReference type="PANTHER" id="PTHR48099">
    <property type="entry name" value="C-1-TETRAHYDROFOLATE SYNTHASE, CYTOPLASMIC-RELATED"/>
    <property type="match status" value="1"/>
</dbReference>
<dbReference type="EMBL" id="KZ301970">
    <property type="protein sequence ID" value="PFH54351.1"/>
    <property type="molecule type" value="Genomic_DNA"/>
</dbReference>
<evidence type="ECO:0000313" key="13">
    <source>
        <dbReference type="EMBL" id="PFH54351.1"/>
    </source>
</evidence>
<gene>
    <name evidence="13" type="ORF">AMATHDRAFT_72848</name>
</gene>
<comment type="pathway">
    <text evidence="1">One-carbon metabolism; tetrahydrofolate interconversion.</text>
</comment>
<dbReference type="Gene3D" id="3.40.50.10860">
    <property type="entry name" value="Leucine Dehydrogenase, chain A, domain 1"/>
    <property type="match status" value="1"/>
</dbReference>
<dbReference type="CDD" id="cd01080">
    <property type="entry name" value="NAD_bind_m-THF_DH_Cyclohyd"/>
    <property type="match status" value="1"/>
</dbReference>
<keyword evidence="9" id="KW-0560">Oxidoreductase</keyword>
<comment type="subunit">
    <text evidence="2">Homodimer.</text>
</comment>
<dbReference type="PANTHER" id="PTHR48099:SF5">
    <property type="entry name" value="C-1-TETRAHYDROFOLATE SYNTHASE, CYTOPLASMIC"/>
    <property type="match status" value="1"/>
</dbReference>
<keyword evidence="6" id="KW-0378">Hydrolase</keyword>
<dbReference type="PRINTS" id="PR00085">
    <property type="entry name" value="THFDHDRGNASE"/>
</dbReference>
<dbReference type="InterPro" id="IPR020631">
    <property type="entry name" value="THF_DH/CycHdrlase_NAD-bd_dom"/>
</dbReference>
<keyword evidence="4" id="KW-0436">Ligase</keyword>
<dbReference type="SUPFAM" id="SSF51735">
    <property type="entry name" value="NAD(P)-binding Rossmann-fold domains"/>
    <property type="match status" value="1"/>
</dbReference>
<keyword evidence="8" id="KW-0521">NADP</keyword>
<dbReference type="Pfam" id="PF01268">
    <property type="entry name" value="FTHFS"/>
    <property type="match status" value="1"/>
</dbReference>
<evidence type="ECO:0000256" key="10">
    <source>
        <dbReference type="ARBA" id="ARBA00023268"/>
    </source>
</evidence>
<feature type="domain" description="Tetrahydrofolate dehydrogenase/cyclohydrolase catalytic" evidence="11">
    <location>
        <begin position="10"/>
        <end position="129"/>
    </location>
</feature>
<dbReference type="InterPro" id="IPR027417">
    <property type="entry name" value="P-loop_NTPase"/>
</dbReference>
<dbReference type="Pfam" id="PF00763">
    <property type="entry name" value="THF_DHG_CYH"/>
    <property type="match status" value="1"/>
</dbReference>
<name>A0A2A9P031_9AGAR</name>
<reference evidence="13 14" key="1">
    <citation type="submission" date="2014-02" db="EMBL/GenBank/DDBJ databases">
        <title>Transposable element dynamics among asymbiotic and ectomycorrhizal Amanita fungi.</title>
        <authorList>
            <consortium name="DOE Joint Genome Institute"/>
            <person name="Hess J."/>
            <person name="Skrede I."/>
            <person name="Wolfe B."/>
            <person name="LaButti K."/>
            <person name="Ohm R.A."/>
            <person name="Grigoriev I.V."/>
            <person name="Pringle A."/>
        </authorList>
    </citation>
    <scope>NUCLEOTIDE SEQUENCE [LARGE SCALE GENOMIC DNA]</scope>
    <source>
        <strain evidence="13 14">SKay4041</strain>
    </source>
</reference>
<dbReference type="Pfam" id="PF02882">
    <property type="entry name" value="THF_DHG_CYH_C"/>
    <property type="match status" value="1"/>
</dbReference>
<keyword evidence="7" id="KW-0067">ATP-binding</keyword>
<dbReference type="GO" id="GO:0004329">
    <property type="term" value="F:formate-tetrahydrofolate ligase activity"/>
    <property type="evidence" value="ECO:0007669"/>
    <property type="project" value="InterPro"/>
</dbReference>
<dbReference type="GO" id="GO:0004488">
    <property type="term" value="F:methylenetetrahydrofolate dehydrogenase (NADP+) activity"/>
    <property type="evidence" value="ECO:0007669"/>
    <property type="project" value="InterPro"/>
</dbReference>
<dbReference type="InterPro" id="IPR036291">
    <property type="entry name" value="NAD(P)-bd_dom_sf"/>
</dbReference>
<dbReference type="Gene3D" id="3.10.410.10">
    <property type="entry name" value="Formyltetrahydrofolate synthetase, domain 3"/>
    <property type="match status" value="1"/>
</dbReference>